<dbReference type="Proteomes" id="UP001595555">
    <property type="component" value="Unassembled WGS sequence"/>
</dbReference>
<evidence type="ECO:0000313" key="2">
    <source>
        <dbReference type="Proteomes" id="UP001595555"/>
    </source>
</evidence>
<name>A0ABV7FLD2_9GAMM</name>
<gene>
    <name evidence="1" type="primary">cas6e</name>
    <name evidence="1" type="ORF">ACFODX_15655</name>
</gene>
<comment type="caution">
    <text evidence="1">The sequence shown here is derived from an EMBL/GenBank/DDBJ whole genome shotgun (WGS) entry which is preliminary data.</text>
</comment>
<dbReference type="CDD" id="cd09727">
    <property type="entry name" value="Cas6_I-E"/>
    <property type="match status" value="1"/>
</dbReference>
<dbReference type="SMART" id="SM01101">
    <property type="entry name" value="CRISPR_assoc"/>
    <property type="match status" value="1"/>
</dbReference>
<protein>
    <submittedName>
        <fullName evidence="1">Type I-E CRISPR-associated protein Cas6/Cse3/CasE</fullName>
    </submittedName>
</protein>
<dbReference type="Gene3D" id="3.30.70.1200">
    <property type="entry name" value="Crispr-associated protein, domain 1"/>
    <property type="match status" value="1"/>
</dbReference>
<accession>A0ABV7FLD2</accession>
<dbReference type="SUPFAM" id="SSF117987">
    <property type="entry name" value="CRISPR-associated protein"/>
    <property type="match status" value="2"/>
</dbReference>
<evidence type="ECO:0000313" key="1">
    <source>
        <dbReference type="EMBL" id="MFC3117004.1"/>
    </source>
</evidence>
<reference evidence="2" key="1">
    <citation type="journal article" date="2019" name="Int. J. Syst. Evol. Microbiol.">
        <title>The Global Catalogue of Microorganisms (GCM) 10K type strain sequencing project: providing services to taxonomists for standard genome sequencing and annotation.</title>
        <authorList>
            <consortium name="The Broad Institute Genomics Platform"/>
            <consortium name="The Broad Institute Genome Sequencing Center for Infectious Disease"/>
            <person name="Wu L."/>
            <person name="Ma J."/>
        </authorList>
    </citation>
    <scope>NUCLEOTIDE SEQUENCE [LARGE SCALE GENOMIC DNA]</scope>
    <source>
        <strain evidence="2">KCTC 52237</strain>
    </source>
</reference>
<dbReference type="Gene3D" id="3.30.70.1210">
    <property type="entry name" value="Crispr-associated protein, domain 2"/>
    <property type="match status" value="1"/>
</dbReference>
<dbReference type="RefSeq" id="WP_378120854.1">
    <property type="nucleotide sequence ID" value="NZ_JBHRTF010000006.1"/>
</dbReference>
<dbReference type="NCBIfam" id="TIGR01907">
    <property type="entry name" value="casE_Cse3"/>
    <property type="match status" value="1"/>
</dbReference>
<proteinExistence type="predicted"/>
<dbReference type="InterPro" id="IPR010179">
    <property type="entry name" value="CRISPR-assoc_prot_Cse3"/>
</dbReference>
<keyword evidence="2" id="KW-1185">Reference proteome</keyword>
<dbReference type="Pfam" id="PF08798">
    <property type="entry name" value="CRISPR_assoc"/>
    <property type="match status" value="1"/>
</dbReference>
<organism evidence="1 2">
    <name type="scientific">Cellvibrio fontiphilus</name>
    <dbReference type="NCBI Taxonomy" id="1815559"/>
    <lineage>
        <taxon>Bacteria</taxon>
        <taxon>Pseudomonadati</taxon>
        <taxon>Pseudomonadota</taxon>
        <taxon>Gammaproteobacteria</taxon>
        <taxon>Cellvibrionales</taxon>
        <taxon>Cellvibrionaceae</taxon>
        <taxon>Cellvibrio</taxon>
    </lineage>
</organism>
<sequence>MSKVQLGWEHAKNPYELHKALWQLFPDRPDENRSFLFRVENVVKNQSAQLLMQSVDKPMAGAKGELLACREIPLQLHEGQFLRFRLRANPIKTIKDAEKGVVEKKGKSFTRTARVPLIHEEQQQAWLERKFENIALLQSLNIQKELVLNFRKHKEQRSGKIQTVLFDGVLQVLNPTALIAMMEQGIGPAKSFGCGMLSIAPA</sequence>
<dbReference type="EMBL" id="JBHRTF010000006">
    <property type="protein sequence ID" value="MFC3117004.1"/>
    <property type="molecule type" value="Genomic_DNA"/>
</dbReference>